<proteinExistence type="predicted"/>
<organism evidence="2 3">
    <name type="scientific">Cryobacterium mannosilyticum</name>
    <dbReference type="NCBI Taxonomy" id="1259190"/>
    <lineage>
        <taxon>Bacteria</taxon>
        <taxon>Bacillati</taxon>
        <taxon>Actinomycetota</taxon>
        <taxon>Actinomycetes</taxon>
        <taxon>Micrococcales</taxon>
        <taxon>Microbacteriaceae</taxon>
        <taxon>Cryobacterium</taxon>
    </lineage>
</organism>
<evidence type="ECO:0000313" key="2">
    <source>
        <dbReference type="EMBL" id="TFC03643.1"/>
    </source>
</evidence>
<protein>
    <submittedName>
        <fullName evidence="2">Uncharacterized protein</fullName>
    </submittedName>
</protein>
<dbReference type="EMBL" id="SOFM01000027">
    <property type="protein sequence ID" value="TFC03643.1"/>
    <property type="molecule type" value="Genomic_DNA"/>
</dbReference>
<evidence type="ECO:0000256" key="1">
    <source>
        <dbReference type="SAM" id="MobiDB-lite"/>
    </source>
</evidence>
<name>A0A4R8W770_9MICO</name>
<comment type="caution">
    <text evidence="2">The sequence shown here is derived from an EMBL/GenBank/DDBJ whole genome shotgun (WGS) entry which is preliminary data.</text>
</comment>
<dbReference type="RefSeq" id="WP_134509115.1">
    <property type="nucleotide sequence ID" value="NZ_SOFM01000027.1"/>
</dbReference>
<sequence length="115" mass="12710">MTDTGAPTDDAPAERSDRTWDTPCEFEGCTRRYHDPLQTRAEWRHEVYVAADFDGGTVEAALSVYSDGRPPVGDIHAGADGDLMSAAEYRKAADDYEAFPAWLRSLADRLDALEL</sequence>
<evidence type="ECO:0000313" key="3">
    <source>
        <dbReference type="Proteomes" id="UP000297643"/>
    </source>
</evidence>
<accession>A0A4R8W770</accession>
<keyword evidence="3" id="KW-1185">Reference proteome</keyword>
<gene>
    <name evidence="2" type="ORF">E3O32_10100</name>
</gene>
<dbReference type="AlphaFoldDB" id="A0A4R8W770"/>
<dbReference type="Proteomes" id="UP000297643">
    <property type="component" value="Unassembled WGS sequence"/>
</dbReference>
<feature type="region of interest" description="Disordered" evidence="1">
    <location>
        <begin position="1"/>
        <end position="21"/>
    </location>
</feature>
<reference evidence="2 3" key="1">
    <citation type="submission" date="2019-03" db="EMBL/GenBank/DDBJ databases">
        <title>Genomics of glacier-inhabiting Cryobacterium strains.</title>
        <authorList>
            <person name="Liu Q."/>
            <person name="Xin Y.-H."/>
        </authorList>
    </citation>
    <scope>NUCLEOTIDE SEQUENCE [LARGE SCALE GENOMIC DNA]</scope>
    <source>
        <strain evidence="2 3">RHLT2-21</strain>
    </source>
</reference>